<reference evidence="1 2" key="1">
    <citation type="submission" date="2020-08" db="EMBL/GenBank/DDBJ databases">
        <title>Novel species isolated from subtropical streams in China.</title>
        <authorList>
            <person name="Lu H."/>
        </authorList>
    </citation>
    <scope>NUCLEOTIDE SEQUENCE [LARGE SCALE GENOMIC DNA]</scope>
    <source>
        <strain evidence="1 2">KCTC 52442</strain>
    </source>
</reference>
<name>A0ABR6XQY4_9BURK</name>
<proteinExistence type="predicted"/>
<protein>
    <submittedName>
        <fullName evidence="1">Uncharacterized protein</fullName>
    </submittedName>
</protein>
<evidence type="ECO:0000313" key="1">
    <source>
        <dbReference type="EMBL" id="MBC3831869.1"/>
    </source>
</evidence>
<organism evidence="1 2">
    <name type="scientific">Undibacterium amnicola</name>
    <dbReference type="NCBI Taxonomy" id="1834038"/>
    <lineage>
        <taxon>Bacteria</taxon>
        <taxon>Pseudomonadati</taxon>
        <taxon>Pseudomonadota</taxon>
        <taxon>Betaproteobacteria</taxon>
        <taxon>Burkholderiales</taxon>
        <taxon>Oxalobacteraceae</taxon>
        <taxon>Undibacterium</taxon>
    </lineage>
</organism>
<evidence type="ECO:0000313" key="2">
    <source>
        <dbReference type="Proteomes" id="UP000643610"/>
    </source>
</evidence>
<gene>
    <name evidence="1" type="ORF">H8K33_10150</name>
</gene>
<sequence length="58" mass="6680">MENDTNNVNDFITQKFDDNEAMQKVVQKAVTEAVEKARKLGYLKTPAVQEETIEYKSE</sequence>
<accession>A0ABR6XQY4</accession>
<comment type="caution">
    <text evidence="1">The sequence shown here is derived from an EMBL/GenBank/DDBJ whole genome shotgun (WGS) entry which is preliminary data.</text>
</comment>
<keyword evidence="2" id="KW-1185">Reference proteome</keyword>
<dbReference type="Proteomes" id="UP000643610">
    <property type="component" value="Unassembled WGS sequence"/>
</dbReference>
<dbReference type="RefSeq" id="WP_186890895.1">
    <property type="nucleotide sequence ID" value="NZ_JACOFU010000003.1"/>
</dbReference>
<dbReference type="EMBL" id="JACOFU010000003">
    <property type="protein sequence ID" value="MBC3831869.1"/>
    <property type="molecule type" value="Genomic_DNA"/>
</dbReference>